<dbReference type="EMBL" id="CP071520">
    <property type="protein sequence ID" value="QSX94974.1"/>
    <property type="molecule type" value="Genomic_DNA"/>
</dbReference>
<sequence>MTAITCPYDGDCGHSFAPSAMDAPDGAFLTTAVAKKMTFMFLHCPACTRMFQFNPVAWTAQACEAAAPKAARVAKKSGKQLDKLLAREKVALPPAYLDHLHSGKSRREVAICSDEDPFTLYSLDELCKEVDVDGTSYLAVRQLAGFAQALAQAAGAGSKQAAPFSPAELAACLAIGEENTRVLFIDSRDNEALWIYHPDGGDVDKTRLTVTSLIGPGAP</sequence>
<dbReference type="RefSeq" id="WP_151096406.1">
    <property type="nucleotide sequence ID" value="NZ_CP071520.1"/>
</dbReference>
<accession>A0AAJ4MQ26</accession>
<protein>
    <submittedName>
        <fullName evidence="1">Uncharacterized protein</fullName>
    </submittedName>
</protein>
<dbReference type="AlphaFoldDB" id="A0AAJ4MQ26"/>
<organism evidence="1 2">
    <name type="scientific">Janthinobacterium lividum</name>
    <dbReference type="NCBI Taxonomy" id="29581"/>
    <lineage>
        <taxon>Bacteria</taxon>
        <taxon>Pseudomonadati</taxon>
        <taxon>Pseudomonadota</taxon>
        <taxon>Betaproteobacteria</taxon>
        <taxon>Burkholderiales</taxon>
        <taxon>Oxalobacteraceae</taxon>
        <taxon>Janthinobacterium</taxon>
    </lineage>
</organism>
<dbReference type="Proteomes" id="UP000662821">
    <property type="component" value="Chromosome"/>
</dbReference>
<proteinExistence type="predicted"/>
<evidence type="ECO:0000313" key="2">
    <source>
        <dbReference type="Proteomes" id="UP000662821"/>
    </source>
</evidence>
<name>A0AAJ4MQ26_9BURK</name>
<reference evidence="1 2" key="1">
    <citation type="submission" date="2021-03" db="EMBL/GenBank/DDBJ databases">
        <title>Draft genome sequence of Janthinobacterium sp. strain PLB02 isolated from infected primmorphs (Lubomirskia baicalensis).</title>
        <authorList>
            <person name="Chernogor L.I."/>
            <person name="Belikov S.I."/>
            <person name="Petrushin I.S."/>
        </authorList>
    </citation>
    <scope>NUCLEOTIDE SEQUENCE [LARGE SCALE GENOMIC DNA]</scope>
    <source>
        <strain evidence="1 2">PLB02</strain>
    </source>
</reference>
<evidence type="ECO:0000313" key="1">
    <source>
        <dbReference type="EMBL" id="QSX94974.1"/>
    </source>
</evidence>
<gene>
    <name evidence="1" type="ORF">J3P46_20040</name>
</gene>